<reference evidence="2 3" key="1">
    <citation type="journal article" date="2016" name="Nat. Commun.">
        <title>Extremotolerant tardigrade genome and improved radiotolerance of human cultured cells by tardigrade-unique protein.</title>
        <authorList>
            <person name="Hashimoto T."/>
            <person name="Horikawa D.D."/>
            <person name="Saito Y."/>
            <person name="Kuwahara H."/>
            <person name="Kozuka-Hata H."/>
            <person name="Shin-I T."/>
            <person name="Minakuchi Y."/>
            <person name="Ohishi K."/>
            <person name="Motoyama A."/>
            <person name="Aizu T."/>
            <person name="Enomoto A."/>
            <person name="Kondo K."/>
            <person name="Tanaka S."/>
            <person name="Hara Y."/>
            <person name="Koshikawa S."/>
            <person name="Sagara H."/>
            <person name="Miura T."/>
            <person name="Yokobori S."/>
            <person name="Miyagawa K."/>
            <person name="Suzuki Y."/>
            <person name="Kubo T."/>
            <person name="Oyama M."/>
            <person name="Kohara Y."/>
            <person name="Fujiyama A."/>
            <person name="Arakawa K."/>
            <person name="Katayama T."/>
            <person name="Toyoda A."/>
            <person name="Kunieda T."/>
        </authorList>
    </citation>
    <scope>NUCLEOTIDE SEQUENCE [LARGE SCALE GENOMIC DNA]</scope>
    <source>
        <strain evidence="2 3">YOKOZUNA-1</strain>
    </source>
</reference>
<dbReference type="AlphaFoldDB" id="A0A1D1V2H9"/>
<gene>
    <name evidence="2" type="primary">RvY_07525</name>
    <name evidence="2" type="synonym">RvY_07525.1</name>
    <name evidence="2" type="ORF">RvY_07525-1</name>
</gene>
<dbReference type="Proteomes" id="UP000186922">
    <property type="component" value="Unassembled WGS sequence"/>
</dbReference>
<dbReference type="EMBL" id="BDGG01000003">
    <property type="protein sequence ID" value="GAU96019.1"/>
    <property type="molecule type" value="Genomic_DNA"/>
</dbReference>
<keyword evidence="3" id="KW-1185">Reference proteome</keyword>
<name>A0A1D1V2H9_RAMVA</name>
<feature type="region of interest" description="Disordered" evidence="1">
    <location>
        <begin position="1"/>
        <end position="24"/>
    </location>
</feature>
<evidence type="ECO:0000313" key="2">
    <source>
        <dbReference type="EMBL" id="GAU96019.1"/>
    </source>
</evidence>
<sequence length="123" mass="13965">MPPRRSKAKVDARGTHPEAPSRSFGMRRFEPKLSFLNKTGIARARTTNVKYQRYGLIIEEFKKGINGNAELWKDGNQERKDSRIMRPLGMTTVRSDCANDLEVADENRQVPRMVQNDNGEGSA</sequence>
<evidence type="ECO:0000256" key="1">
    <source>
        <dbReference type="SAM" id="MobiDB-lite"/>
    </source>
</evidence>
<comment type="caution">
    <text evidence="2">The sequence shown here is derived from an EMBL/GenBank/DDBJ whole genome shotgun (WGS) entry which is preliminary data.</text>
</comment>
<evidence type="ECO:0000313" key="3">
    <source>
        <dbReference type="Proteomes" id="UP000186922"/>
    </source>
</evidence>
<protein>
    <submittedName>
        <fullName evidence="2">Uncharacterized protein</fullName>
    </submittedName>
</protein>
<proteinExistence type="predicted"/>
<feature type="region of interest" description="Disordered" evidence="1">
    <location>
        <begin position="103"/>
        <end position="123"/>
    </location>
</feature>
<accession>A0A1D1V2H9</accession>
<organism evidence="2 3">
    <name type="scientific">Ramazzottius varieornatus</name>
    <name type="common">Water bear</name>
    <name type="synonym">Tardigrade</name>
    <dbReference type="NCBI Taxonomy" id="947166"/>
    <lineage>
        <taxon>Eukaryota</taxon>
        <taxon>Metazoa</taxon>
        <taxon>Ecdysozoa</taxon>
        <taxon>Tardigrada</taxon>
        <taxon>Eutardigrada</taxon>
        <taxon>Parachela</taxon>
        <taxon>Hypsibioidea</taxon>
        <taxon>Ramazzottiidae</taxon>
        <taxon>Ramazzottius</taxon>
    </lineage>
</organism>